<dbReference type="InterPro" id="IPR050194">
    <property type="entry name" value="Glycosyltransferase_grp1"/>
</dbReference>
<dbReference type="Pfam" id="PF00534">
    <property type="entry name" value="Glycos_transf_1"/>
    <property type="match status" value="1"/>
</dbReference>
<dbReference type="InterPro" id="IPR001296">
    <property type="entry name" value="Glyco_trans_1"/>
</dbReference>
<dbReference type="SUPFAM" id="SSF53756">
    <property type="entry name" value="UDP-Glycosyltransferase/glycogen phosphorylase"/>
    <property type="match status" value="1"/>
</dbReference>
<dbReference type="PANTHER" id="PTHR45947:SF3">
    <property type="entry name" value="SULFOQUINOVOSYL TRANSFERASE SQD2"/>
    <property type="match status" value="1"/>
</dbReference>
<proteinExistence type="predicted"/>
<feature type="domain" description="Glycosyl transferase family 1" evidence="1">
    <location>
        <begin position="187"/>
        <end position="332"/>
    </location>
</feature>
<protein>
    <submittedName>
        <fullName evidence="3">Glycosyltransferase family 4 protein</fullName>
    </submittedName>
</protein>
<dbReference type="Proteomes" id="UP000306552">
    <property type="component" value="Unassembled WGS sequence"/>
</dbReference>
<dbReference type="Pfam" id="PF13477">
    <property type="entry name" value="Glyco_trans_4_2"/>
    <property type="match status" value="1"/>
</dbReference>
<feature type="domain" description="Glycosyltransferase subfamily 4-like N-terminal" evidence="2">
    <location>
        <begin position="50"/>
        <end position="146"/>
    </location>
</feature>
<keyword evidence="3" id="KW-0808">Transferase</keyword>
<accession>A0A4U5TWS0</accession>
<dbReference type="PANTHER" id="PTHR45947">
    <property type="entry name" value="SULFOQUINOVOSYL TRANSFERASE SQD2"/>
    <property type="match status" value="1"/>
</dbReference>
<dbReference type="OrthoDB" id="9806653at2"/>
<evidence type="ECO:0000313" key="3">
    <source>
        <dbReference type="EMBL" id="TKS57688.1"/>
    </source>
</evidence>
<evidence type="ECO:0000259" key="2">
    <source>
        <dbReference type="Pfam" id="PF13477"/>
    </source>
</evidence>
<keyword evidence="4" id="KW-1185">Reference proteome</keyword>
<sequence length="355" mass="40479">MHVLHISETFVTGVYTYIQSICAFTAQDDRIKTSIIYSPNREGTDELDFEKDFSENVELIPIRMQREISLKKDFKSLKQLQNAVKQIQPDVIHLHSSKAGVLGRLAAKAYPKAKVYYTPNGYAFLREDLSKTKRKFFKLIEKYISKIYGGTTIACGDTEYEYAKRLGKSKMVRNGIDLSELDHIKVKPSLKLNSIVTLGRISAQKNPKLFNAIAEIFPAINFVWIGDGELKHELTAKNIEITGWLDREKALNLLAKHDVYIQTSLWEGLPFTIIEAMALQKPILATDVIGNKDAVVDQKNGFLCDSIGDFENAINQLKTKPQFLRNFGKQSKILAKNKFDRNKNFEQLVEVYLTY</sequence>
<dbReference type="GO" id="GO:0016757">
    <property type="term" value="F:glycosyltransferase activity"/>
    <property type="evidence" value="ECO:0007669"/>
    <property type="project" value="InterPro"/>
</dbReference>
<dbReference type="InterPro" id="IPR028098">
    <property type="entry name" value="Glyco_trans_4-like_N"/>
</dbReference>
<organism evidence="3 4">
    <name type="scientific">Mesohalobacter halotolerans</name>
    <dbReference type="NCBI Taxonomy" id="1883405"/>
    <lineage>
        <taxon>Bacteria</taxon>
        <taxon>Pseudomonadati</taxon>
        <taxon>Bacteroidota</taxon>
        <taxon>Flavobacteriia</taxon>
        <taxon>Flavobacteriales</taxon>
        <taxon>Flavobacteriaceae</taxon>
        <taxon>Mesohalobacter</taxon>
    </lineage>
</organism>
<reference evidence="3 4" key="1">
    <citation type="submission" date="2019-04" db="EMBL/GenBank/DDBJ databases">
        <title>Psychroflexus halotolerans sp. nov., isolated from a marine solar saltern.</title>
        <authorList>
            <person name="Feng X."/>
        </authorList>
    </citation>
    <scope>NUCLEOTIDE SEQUENCE [LARGE SCALE GENOMIC DNA]</scope>
    <source>
        <strain evidence="3 4">WDS2C27</strain>
    </source>
</reference>
<dbReference type="AlphaFoldDB" id="A0A4U5TWS0"/>
<dbReference type="EMBL" id="SWMU01000001">
    <property type="protein sequence ID" value="TKS57688.1"/>
    <property type="molecule type" value="Genomic_DNA"/>
</dbReference>
<comment type="caution">
    <text evidence="3">The sequence shown here is derived from an EMBL/GenBank/DDBJ whole genome shotgun (WGS) entry which is preliminary data.</text>
</comment>
<gene>
    <name evidence="3" type="ORF">FCN74_01195</name>
</gene>
<name>A0A4U5TWS0_9FLAO</name>
<dbReference type="Gene3D" id="3.40.50.2000">
    <property type="entry name" value="Glycogen Phosphorylase B"/>
    <property type="match status" value="2"/>
</dbReference>
<evidence type="ECO:0000313" key="4">
    <source>
        <dbReference type="Proteomes" id="UP000306552"/>
    </source>
</evidence>
<evidence type="ECO:0000259" key="1">
    <source>
        <dbReference type="Pfam" id="PF00534"/>
    </source>
</evidence>